<accession>A0ABQ7KIG2</accession>
<comment type="caution">
    <text evidence="1">The sequence shown here is derived from an EMBL/GenBank/DDBJ whole genome shotgun (WGS) entry which is preliminary data.</text>
</comment>
<reference evidence="1 2" key="1">
    <citation type="submission" date="2021-03" db="EMBL/GenBank/DDBJ databases">
        <authorList>
            <person name="King G.J."/>
            <person name="Bancroft I."/>
            <person name="Baten A."/>
            <person name="Bloomfield J."/>
            <person name="Borpatragohain P."/>
            <person name="He Z."/>
            <person name="Irish N."/>
            <person name="Irwin J."/>
            <person name="Liu K."/>
            <person name="Mauleon R.P."/>
            <person name="Moore J."/>
            <person name="Morris R."/>
            <person name="Ostergaard L."/>
            <person name="Wang B."/>
            <person name="Wells R."/>
        </authorList>
    </citation>
    <scope>NUCLEOTIDE SEQUENCE [LARGE SCALE GENOMIC DNA]</scope>
    <source>
        <strain evidence="1">R-o-18</strain>
        <tissue evidence="1">Leaf</tissue>
    </source>
</reference>
<dbReference type="PANTHER" id="PTHR45134">
    <property type="entry name" value="OS08G0543275 PROTEIN"/>
    <property type="match status" value="1"/>
</dbReference>
<gene>
    <name evidence="1" type="primary">A06p029870.1_BraROA</name>
    <name evidence="1" type="ORF">IGI04_043046</name>
</gene>
<dbReference type="Proteomes" id="UP000823674">
    <property type="component" value="Unassembled WGS sequence"/>
</dbReference>
<dbReference type="EMBL" id="JADBGQ010000164">
    <property type="protein sequence ID" value="KAG5373636.1"/>
    <property type="molecule type" value="Genomic_DNA"/>
</dbReference>
<organism evidence="1 2">
    <name type="scientific">Brassica rapa subsp. trilocularis</name>
    <dbReference type="NCBI Taxonomy" id="1813537"/>
    <lineage>
        <taxon>Eukaryota</taxon>
        <taxon>Viridiplantae</taxon>
        <taxon>Streptophyta</taxon>
        <taxon>Embryophyta</taxon>
        <taxon>Tracheophyta</taxon>
        <taxon>Spermatophyta</taxon>
        <taxon>Magnoliopsida</taxon>
        <taxon>eudicotyledons</taxon>
        <taxon>Gunneridae</taxon>
        <taxon>Pentapetalae</taxon>
        <taxon>rosids</taxon>
        <taxon>malvids</taxon>
        <taxon>Brassicales</taxon>
        <taxon>Brassicaceae</taxon>
        <taxon>Brassiceae</taxon>
        <taxon>Brassica</taxon>
    </lineage>
</organism>
<name>A0ABQ7KIG2_BRACM</name>
<proteinExistence type="predicted"/>
<dbReference type="PANTHER" id="PTHR45134:SF22">
    <property type="entry name" value="G-PROTEIN COUPLED RECEPTORS FAMILY 1 PROFILE DOMAIN-CONTAINING PROTEIN"/>
    <property type="match status" value="1"/>
</dbReference>
<sequence length="1141" mass="126542">MAVRQHTQDIRGCPCVSVSTHRTSVAVHLYTYEHAGPCTHHAGPSRGLFGTHRTSVAVRVTLCVRQHTRMFVAIHQYTYQHVGPWTQHADPSRGLFGTHRTSVAIHQYTYQHVSPWTQHVGPWTQHIGPWTQHADPSSHTGRPWLSISTHISTLVLGLSMLALPVDCLGDFGPRGLSVLIHTGRLWVSASHHTGPPMAVCGVVSHTWTYVAVRVFHQHTHEPWVSSAHTGLPNTGSLWVRQTHRTSWLSMAVRQHTQDVRGCPCVSVCVRQHTQDIRGCPSVHISAHWSLDSSRWPFPWTVRHTRTSVAIHQSTYQHVGPWTQHVGPWTQHVGPWTQHADPSRGLFGTHKMSVVSVSTHMTSVCVRQHTLDVCGCPCVSVCVRQHTQDVRGCPCVSVCIRLCPSAHTGRPWLSISTHISTLVLGLSTLALPVDCLGDFGPRGLSVQYTQDVHGCPPAHTGHIHGCLWLAVSTHMTSVAVRVCPCVSVSTHRKSVAVHLHTYQHTGLWTHPAGPSCGLFGPEKPQRLNESSELASPLSPSDIQKLNIQRCMQLHGFQGAIPSSCLRDLVPYRRTNSRMCGYKISQVDSNRNSTQLSSKQFITGRPEERRRCFMPYGVASAQGFLFTQSGSLEKHVATSFSTSSSLFPYKKKACPSAHTGRPCVSVSTHRTSVAVRVSVCVRQHTRTSVAIHQYTYQHVGPWTQQVGPWTQHADPSRGLFSTHMTSVAIHQYTYQHVGPWTQHVGPSTPHADPSRGLFGCFWPTWAVCSVHIGSPWCLPAHTGRPWLSVAVRQHTQNIRVCPCVSVCVRQHTQDVSHTRRLWLSISAHISTLVLGLSTLTLPVDCSGDFGPRGLSVQYTQDVRGCPPAHTGRPWLSVCVRVCPSVSVSTHRTAVAVHQYTYQHVGPWTQHAGPSRGLFGTSLAAWCRKPPPDVCGFPCVSRQTPRTFGGVRQHAQTLLSVRQHTQDVRGCPSVHISARWSFDSARWPFPWTVWVILAHVVCLFSTYRTAVGVRQHTQDLPAVPWTVWVIFGPRGLYVQYTQDVRGCPPAHTGRPWLSVAVRQHTQNVRGCPCVSVSTHRTSVGIRQHTHGVRVCPSAHTGGPWLSMCVRVCNNPLEPVNFWSRKTPLDQFGVGRSDLKIKSTR</sequence>
<evidence type="ECO:0000313" key="2">
    <source>
        <dbReference type="Proteomes" id="UP000823674"/>
    </source>
</evidence>
<protein>
    <submittedName>
        <fullName evidence="1">Uncharacterized protein</fullName>
    </submittedName>
</protein>
<evidence type="ECO:0000313" key="1">
    <source>
        <dbReference type="EMBL" id="KAG5373636.1"/>
    </source>
</evidence>
<keyword evidence="2" id="KW-1185">Reference proteome</keyword>